<dbReference type="EMBL" id="JAGYWB010000003">
    <property type="protein sequence ID" value="KAI0527433.1"/>
    <property type="molecule type" value="Genomic_DNA"/>
</dbReference>
<reference evidence="1" key="1">
    <citation type="journal article" date="2022" name="Front. Genet.">
        <title>Chromosome-Scale Assembly of the Dendrobium nobile Genome Provides Insights Into the Molecular Mechanism of the Biosynthesis of the Medicinal Active Ingredient of Dendrobium.</title>
        <authorList>
            <person name="Xu Q."/>
            <person name="Niu S.-C."/>
            <person name="Li K.-L."/>
            <person name="Zheng P.-J."/>
            <person name="Zhang X.-J."/>
            <person name="Jia Y."/>
            <person name="Liu Y."/>
            <person name="Niu Y.-X."/>
            <person name="Yu L.-H."/>
            <person name="Chen D.-F."/>
            <person name="Zhang G.-Q."/>
        </authorList>
    </citation>
    <scope>NUCLEOTIDE SEQUENCE</scope>
    <source>
        <tissue evidence="1">Leaf</tissue>
    </source>
</reference>
<gene>
    <name evidence="1" type="ORF">KFK09_003033</name>
</gene>
<name>A0A8T3C8X7_DENNO</name>
<evidence type="ECO:0000313" key="2">
    <source>
        <dbReference type="Proteomes" id="UP000829196"/>
    </source>
</evidence>
<dbReference type="AlphaFoldDB" id="A0A8T3C8X7"/>
<sequence>MRTVLLDSLLTLILFHSLLWLLLLPTLDLVFVLAAQNFLGFPPDSASSSSFYCYFLEGFG</sequence>
<dbReference type="Proteomes" id="UP000829196">
    <property type="component" value="Unassembled WGS sequence"/>
</dbReference>
<proteinExistence type="predicted"/>
<comment type="caution">
    <text evidence="1">The sequence shown here is derived from an EMBL/GenBank/DDBJ whole genome shotgun (WGS) entry which is preliminary data.</text>
</comment>
<evidence type="ECO:0000313" key="1">
    <source>
        <dbReference type="EMBL" id="KAI0527433.1"/>
    </source>
</evidence>
<keyword evidence="2" id="KW-1185">Reference proteome</keyword>
<protein>
    <submittedName>
        <fullName evidence="1">Uncharacterized protein</fullName>
    </submittedName>
</protein>
<organism evidence="1 2">
    <name type="scientific">Dendrobium nobile</name>
    <name type="common">Orchid</name>
    <dbReference type="NCBI Taxonomy" id="94219"/>
    <lineage>
        <taxon>Eukaryota</taxon>
        <taxon>Viridiplantae</taxon>
        <taxon>Streptophyta</taxon>
        <taxon>Embryophyta</taxon>
        <taxon>Tracheophyta</taxon>
        <taxon>Spermatophyta</taxon>
        <taxon>Magnoliopsida</taxon>
        <taxon>Liliopsida</taxon>
        <taxon>Asparagales</taxon>
        <taxon>Orchidaceae</taxon>
        <taxon>Epidendroideae</taxon>
        <taxon>Malaxideae</taxon>
        <taxon>Dendrobiinae</taxon>
        <taxon>Dendrobium</taxon>
    </lineage>
</organism>
<accession>A0A8T3C8X7</accession>